<dbReference type="Pfam" id="PF12437">
    <property type="entry name" value="GSIII_N"/>
    <property type="match status" value="1"/>
</dbReference>
<dbReference type="Pfam" id="PF00120">
    <property type="entry name" value="Gln-synt_C"/>
    <property type="match status" value="1"/>
</dbReference>
<evidence type="ECO:0000256" key="3">
    <source>
        <dbReference type="SAM" id="MobiDB-lite"/>
    </source>
</evidence>
<feature type="region of interest" description="Disordered" evidence="3">
    <location>
        <begin position="454"/>
        <end position="484"/>
    </location>
</feature>
<dbReference type="SMART" id="SM01230">
    <property type="entry name" value="Gln-synt_C"/>
    <property type="match status" value="1"/>
</dbReference>
<dbReference type="InterPro" id="IPR052725">
    <property type="entry name" value="GS_Type-3"/>
</dbReference>
<dbReference type="EMBL" id="CAUYUJ010001149">
    <property type="protein sequence ID" value="CAK0794482.1"/>
    <property type="molecule type" value="Genomic_DNA"/>
</dbReference>
<dbReference type="PANTHER" id="PTHR42974">
    <property type="entry name" value="GLUTAMINE SYNTHETASE"/>
    <property type="match status" value="1"/>
</dbReference>
<feature type="compositionally biased region" description="Low complexity" evidence="3">
    <location>
        <begin position="463"/>
        <end position="475"/>
    </location>
</feature>
<evidence type="ECO:0000256" key="2">
    <source>
        <dbReference type="RuleBase" id="RU000384"/>
    </source>
</evidence>
<reference evidence="5" key="1">
    <citation type="submission" date="2023-10" db="EMBL/GenBank/DDBJ databases">
        <authorList>
            <person name="Chen Y."/>
            <person name="Shah S."/>
            <person name="Dougan E. K."/>
            <person name="Thang M."/>
            <person name="Chan C."/>
        </authorList>
    </citation>
    <scope>NUCLEOTIDE SEQUENCE [LARGE SCALE GENOMIC DNA]</scope>
</reference>
<feature type="domain" description="GS catalytic" evidence="4">
    <location>
        <begin position="246"/>
        <end position="484"/>
    </location>
</feature>
<comment type="similarity">
    <text evidence="1 2">Belongs to the glutamine synthetase family.</text>
</comment>
<accession>A0ABN9PS15</accession>
<evidence type="ECO:0000313" key="5">
    <source>
        <dbReference type="EMBL" id="CAK0794482.1"/>
    </source>
</evidence>
<name>A0ABN9PS15_9DINO</name>
<evidence type="ECO:0000259" key="4">
    <source>
        <dbReference type="PROSITE" id="PS51987"/>
    </source>
</evidence>
<dbReference type="Proteomes" id="UP001189429">
    <property type="component" value="Unassembled WGS sequence"/>
</dbReference>
<keyword evidence="6" id="KW-1185">Reference proteome</keyword>
<dbReference type="InterPro" id="IPR014746">
    <property type="entry name" value="Gln_synth/guanido_kin_cat_dom"/>
</dbReference>
<dbReference type="PROSITE" id="PS51987">
    <property type="entry name" value="GS_CATALYTIC"/>
    <property type="match status" value="1"/>
</dbReference>
<sequence length="484" mass="52291">MLPLGLHRLFSARAAAPSPQSGPPRPARSGTMGGGASAAAPKVHPETNGQCSAPTAGPGPEGADGKPVVLESSLIFDDATMKRYVPAPVFKRFLEDCVSGAPTSEEDQKAIADGMFRWAREKGCTDFAHWFFPVRGGSGAVGGAVGALKMDTLVDLDFKSGSAIKPFFATLPHERLFQGETDGSSFPNGGLRVTHSAAAFTVWDRTSPPIISGTTLRIPCSFLTHFGKSIDDKTPLLRSQDAVSAQGMRLLRALGLASDAKCLRSYLGWEQEFFVVSADLYKKRPDLVNTGRTLFGKLPTRGQQMDLNYFAPVPELVDKMMAEIQQEMLRTGTPMAVRHNEVAPGQHEMSPIFGLANWSADNNVYFMEACNRIAAKYGLMVLFHEKPFAGINGSGKHANWSVGTDTGINPAACGKQTKHALSTLRPWPASPTESCSTTRCCDVLWHTQAMTIASEPRRRPRPSSRSTLALASRRTWTPLSQEAP</sequence>
<dbReference type="PANTHER" id="PTHR42974:SF1">
    <property type="entry name" value="TYPE-3 GLUTAMINE SYNTHETASE"/>
    <property type="match status" value="1"/>
</dbReference>
<organism evidence="5 6">
    <name type="scientific">Prorocentrum cordatum</name>
    <dbReference type="NCBI Taxonomy" id="2364126"/>
    <lineage>
        <taxon>Eukaryota</taxon>
        <taxon>Sar</taxon>
        <taxon>Alveolata</taxon>
        <taxon>Dinophyceae</taxon>
        <taxon>Prorocentrales</taxon>
        <taxon>Prorocentraceae</taxon>
        <taxon>Prorocentrum</taxon>
    </lineage>
</organism>
<dbReference type="InterPro" id="IPR022147">
    <property type="entry name" value="GSIII_N"/>
</dbReference>
<evidence type="ECO:0000256" key="1">
    <source>
        <dbReference type="PROSITE-ProRule" id="PRU01331"/>
    </source>
</evidence>
<dbReference type="InterPro" id="IPR008146">
    <property type="entry name" value="Gln_synth_cat_dom"/>
</dbReference>
<dbReference type="Gene3D" id="3.30.590.10">
    <property type="entry name" value="Glutamine synthetase/guanido kinase, catalytic domain"/>
    <property type="match status" value="1"/>
</dbReference>
<dbReference type="SUPFAM" id="SSF55931">
    <property type="entry name" value="Glutamine synthetase/guanido kinase"/>
    <property type="match status" value="1"/>
</dbReference>
<evidence type="ECO:0000313" key="6">
    <source>
        <dbReference type="Proteomes" id="UP001189429"/>
    </source>
</evidence>
<comment type="caution">
    <text evidence="5">The sequence shown here is derived from an EMBL/GenBank/DDBJ whole genome shotgun (WGS) entry which is preliminary data.</text>
</comment>
<dbReference type="PROSITE" id="PS00181">
    <property type="entry name" value="GLNA_ATP"/>
    <property type="match status" value="1"/>
</dbReference>
<proteinExistence type="inferred from homology"/>
<dbReference type="InterPro" id="IPR027303">
    <property type="entry name" value="Gln_synth_gly_rich_site"/>
</dbReference>
<protein>
    <recommendedName>
        <fullName evidence="4">GS catalytic domain-containing protein</fullName>
    </recommendedName>
</protein>
<feature type="region of interest" description="Disordered" evidence="3">
    <location>
        <begin position="12"/>
        <end position="64"/>
    </location>
</feature>
<gene>
    <name evidence="5" type="ORF">PCOR1329_LOCUS4457</name>
</gene>